<evidence type="ECO:0000313" key="3">
    <source>
        <dbReference type="Proteomes" id="UP000586119"/>
    </source>
</evidence>
<protein>
    <submittedName>
        <fullName evidence="2">FAD-dependent oxidoreductase</fullName>
    </submittedName>
</protein>
<evidence type="ECO:0000259" key="1">
    <source>
        <dbReference type="Pfam" id="PF01593"/>
    </source>
</evidence>
<comment type="caution">
    <text evidence="2">The sequence shown here is derived from an EMBL/GenBank/DDBJ whole genome shotgun (WGS) entry which is preliminary data.</text>
</comment>
<dbReference type="PANTHER" id="PTHR16128:SF5">
    <property type="entry name" value="FAD_NAD(P)-BINDING OXIDOREDUCTASE FAMILY PROTEIN"/>
    <property type="match status" value="1"/>
</dbReference>
<dbReference type="AlphaFoldDB" id="A0A7Z0LIZ4"/>
<dbReference type="PANTHER" id="PTHR16128">
    <property type="entry name" value="FAD/NAD(P)-BINDING OXIDOREDUCTASE FAMILY PROTEIN"/>
    <property type="match status" value="1"/>
</dbReference>
<accession>A0A7Z0LIZ4</accession>
<dbReference type="PRINTS" id="PR00419">
    <property type="entry name" value="ADXRDTASE"/>
</dbReference>
<dbReference type="GO" id="GO:0016491">
    <property type="term" value="F:oxidoreductase activity"/>
    <property type="evidence" value="ECO:0007669"/>
    <property type="project" value="InterPro"/>
</dbReference>
<feature type="domain" description="Amine oxidase" evidence="1">
    <location>
        <begin position="124"/>
        <end position="356"/>
    </location>
</feature>
<dbReference type="RefSeq" id="WP_179929102.1">
    <property type="nucleotide sequence ID" value="NZ_JACCDF010000002.1"/>
</dbReference>
<name>A0A7Z0LIZ4_9GAMM</name>
<dbReference type="InterPro" id="IPR002937">
    <property type="entry name" value="Amino_oxidase"/>
</dbReference>
<dbReference type="SUPFAM" id="SSF51905">
    <property type="entry name" value="FAD/NAD(P)-binding domain"/>
    <property type="match status" value="1"/>
</dbReference>
<gene>
    <name evidence="2" type="ORF">HZS81_03085</name>
</gene>
<dbReference type="EMBL" id="JACCDF010000002">
    <property type="protein sequence ID" value="NYS59749.1"/>
    <property type="molecule type" value="Genomic_DNA"/>
</dbReference>
<dbReference type="Gene3D" id="3.50.50.60">
    <property type="entry name" value="FAD/NAD(P)-binding domain"/>
    <property type="match status" value="1"/>
</dbReference>
<dbReference type="Proteomes" id="UP000586119">
    <property type="component" value="Unassembled WGS sequence"/>
</dbReference>
<organism evidence="2 3">
    <name type="scientific">Vreelandella salicampi</name>
    <dbReference type="NCBI Taxonomy" id="1449798"/>
    <lineage>
        <taxon>Bacteria</taxon>
        <taxon>Pseudomonadati</taxon>
        <taxon>Pseudomonadota</taxon>
        <taxon>Gammaproteobacteria</taxon>
        <taxon>Oceanospirillales</taxon>
        <taxon>Halomonadaceae</taxon>
        <taxon>Vreelandella</taxon>
    </lineage>
</organism>
<dbReference type="Pfam" id="PF01593">
    <property type="entry name" value="Amino_oxidase"/>
    <property type="match status" value="1"/>
</dbReference>
<dbReference type="Pfam" id="PF13450">
    <property type="entry name" value="NAD_binding_8"/>
    <property type="match status" value="1"/>
</dbReference>
<reference evidence="2 3" key="1">
    <citation type="journal article" date="2015" name="Int. J. Syst. Evol. Microbiol.">
        <title>Halomonas salicampi sp. nov., a halotolerant and alkalitolerant bacterium isolated from a saltern soil.</title>
        <authorList>
            <person name="Lee J.C."/>
            <person name="Kim Y.S."/>
            <person name="Yun B.S."/>
            <person name="Whang K.S."/>
        </authorList>
    </citation>
    <scope>NUCLEOTIDE SEQUENCE [LARGE SCALE GENOMIC DNA]</scope>
    <source>
        <strain evidence="2 3">BH103</strain>
    </source>
</reference>
<dbReference type="Gene3D" id="3.90.660.10">
    <property type="match status" value="1"/>
</dbReference>
<evidence type="ECO:0000313" key="2">
    <source>
        <dbReference type="EMBL" id="NYS59749.1"/>
    </source>
</evidence>
<dbReference type="InterPro" id="IPR036188">
    <property type="entry name" value="FAD/NAD-bd_sf"/>
</dbReference>
<keyword evidence="3" id="KW-1185">Reference proteome</keyword>
<proteinExistence type="predicted"/>
<sequence length="366" mass="39368">MSANHSHTDPHTGPLTDASSVAVIGAGIAGLACTNVLTQAGQRVALFDKARGAGGRMSSKRRPDATVDLGAQAFTVRDDDFAAEVERWRGAGCIAEWPNAVYQASPSGWQPYHDGQTRYTGAPRMSAITRHLAETLTAQGAILYSATRITALTKTADGWELSCQNGDVFGPYTQVVITAPPPQAESLVQPWDNTLSSLCKHLPQQSCWAGWAVFETPLPTLPGVAPDWQMARAQHPALRLISRNATKPGRETEPESVSLIAQLDWSAAHLEEQSDAVAQQLFDALKSLFPALLAFPRVSDIGAHRWRYSQPAEDVDMPTEGFAIGRDGLALCGDSLRGGRVEDAWLSGYTLAQALLEERGSTVSPR</sequence>